<dbReference type="OrthoDB" id="5520849at2"/>
<evidence type="ECO:0000313" key="2">
    <source>
        <dbReference type="EMBL" id="ASQ31008.1"/>
    </source>
</evidence>
<keyword evidence="3" id="KW-1185">Reference proteome</keyword>
<reference evidence="2 3" key="1">
    <citation type="submission" date="2017-07" db="EMBL/GenBank/DDBJ databases">
        <title>Analysis of two Campylobacter avium genomes and identification of a novel hippuricase gene.</title>
        <authorList>
            <person name="Miller W.G."/>
            <person name="Chapman M.H."/>
            <person name="Yee E."/>
            <person name="Revez J."/>
            <person name="Bono J.L."/>
            <person name="Rossi M."/>
        </authorList>
    </citation>
    <scope>NUCLEOTIDE SEQUENCE [LARGE SCALE GENOMIC DNA]</scope>
    <source>
        <strain evidence="2 3">LMG 24591</strain>
    </source>
</reference>
<keyword evidence="1" id="KW-0732">Signal</keyword>
<evidence type="ECO:0000256" key="1">
    <source>
        <dbReference type="SAM" id="SignalP"/>
    </source>
</evidence>
<dbReference type="EMBL" id="CP022347">
    <property type="protein sequence ID" value="ASQ31008.1"/>
    <property type="molecule type" value="Genomic_DNA"/>
</dbReference>
<dbReference type="Pfam" id="PF13146">
    <property type="entry name" value="TRL"/>
    <property type="match status" value="1"/>
</dbReference>
<feature type="signal peptide" evidence="1">
    <location>
        <begin position="1"/>
        <end position="21"/>
    </location>
</feature>
<dbReference type="Proteomes" id="UP000201169">
    <property type="component" value="Chromosome"/>
</dbReference>
<accession>A0A222MZ49</accession>
<name>A0A222MZ49_9BACT</name>
<dbReference type="AlphaFoldDB" id="A0A222MZ49"/>
<feature type="chain" id="PRO_5012420231" evidence="1">
    <location>
        <begin position="22"/>
        <end position="105"/>
    </location>
</feature>
<dbReference type="PROSITE" id="PS51257">
    <property type="entry name" value="PROKAR_LIPOPROTEIN"/>
    <property type="match status" value="1"/>
</dbReference>
<sequence length="105" mass="10369">MKKILVLSSIAVASALFTACAAVGVAPVTGVLYTDTSSPVAVGSGTGSKEGRATCTSILGWIATGDCSVKAAASAGGVGQIKSVDYKTKSILGIYAEVTTIVRGN</sequence>
<organism evidence="2 3">
    <name type="scientific">Campylobacter avium LMG 24591</name>
    <dbReference type="NCBI Taxonomy" id="522484"/>
    <lineage>
        <taxon>Bacteria</taxon>
        <taxon>Pseudomonadati</taxon>
        <taxon>Campylobacterota</taxon>
        <taxon>Epsilonproteobacteria</taxon>
        <taxon>Campylobacterales</taxon>
        <taxon>Campylobacteraceae</taxon>
        <taxon>Campylobacter</taxon>
    </lineage>
</organism>
<dbReference type="KEGG" id="cavi:CAV_1387"/>
<dbReference type="RefSeq" id="WP_094325796.1">
    <property type="nucleotide sequence ID" value="NZ_CP022347.1"/>
</dbReference>
<gene>
    <name evidence="2" type="ORF">CAV_1387</name>
</gene>
<evidence type="ECO:0000313" key="3">
    <source>
        <dbReference type="Proteomes" id="UP000201169"/>
    </source>
</evidence>
<proteinExistence type="predicted"/>
<dbReference type="InterPro" id="IPR025113">
    <property type="entry name" value="TRL-like"/>
</dbReference>
<protein>
    <submittedName>
        <fullName evidence="2">TRL-like protein</fullName>
    </submittedName>
</protein>